<reference evidence="6 7" key="1">
    <citation type="submission" date="2019-11" db="EMBL/GenBank/DDBJ databases">
        <authorList>
            <person name="Cao P."/>
        </authorList>
    </citation>
    <scope>NUCLEOTIDE SEQUENCE [LARGE SCALE GENOMIC DNA]</scope>
    <source>
        <strain evidence="6 7">NEAU-AAG5</strain>
    </source>
</reference>
<dbReference type="Proteomes" id="UP000432015">
    <property type="component" value="Unassembled WGS sequence"/>
</dbReference>
<comment type="similarity">
    <text evidence="1">Belongs to the bacterial solute-binding protein 1 family.</text>
</comment>
<dbReference type="EMBL" id="WOFH01000002">
    <property type="protein sequence ID" value="MUN36152.1"/>
    <property type="molecule type" value="Genomic_DNA"/>
</dbReference>
<proteinExistence type="inferred from homology"/>
<comment type="caution">
    <text evidence="6">The sequence shown here is derived from an EMBL/GenBank/DDBJ whole genome shotgun (WGS) entry which is preliminary data.</text>
</comment>
<dbReference type="Gene3D" id="3.40.190.10">
    <property type="entry name" value="Periplasmic binding protein-like II"/>
    <property type="match status" value="2"/>
</dbReference>
<evidence type="ECO:0000256" key="2">
    <source>
        <dbReference type="ARBA" id="ARBA00022448"/>
    </source>
</evidence>
<organism evidence="6 7">
    <name type="scientific">Actinomadura litoris</name>
    <dbReference type="NCBI Taxonomy" id="2678616"/>
    <lineage>
        <taxon>Bacteria</taxon>
        <taxon>Bacillati</taxon>
        <taxon>Actinomycetota</taxon>
        <taxon>Actinomycetes</taxon>
        <taxon>Streptosporangiales</taxon>
        <taxon>Thermomonosporaceae</taxon>
        <taxon>Actinomadura</taxon>
    </lineage>
</organism>
<feature type="signal peptide" evidence="5">
    <location>
        <begin position="1"/>
        <end position="26"/>
    </location>
</feature>
<dbReference type="InterPro" id="IPR050490">
    <property type="entry name" value="Bact_solute-bd_prot1"/>
</dbReference>
<dbReference type="PROSITE" id="PS51257">
    <property type="entry name" value="PROKAR_LIPOPROTEIN"/>
    <property type="match status" value="1"/>
</dbReference>
<dbReference type="PANTHER" id="PTHR43649:SF34">
    <property type="entry name" value="ABC TRANSPORTER PERIPLASMIC-BINDING PROTEIN YCJN-RELATED"/>
    <property type="match status" value="1"/>
</dbReference>
<gene>
    <name evidence="6" type="ORF">GNZ18_06015</name>
</gene>
<evidence type="ECO:0000313" key="6">
    <source>
        <dbReference type="EMBL" id="MUN36152.1"/>
    </source>
</evidence>
<dbReference type="AlphaFoldDB" id="A0A7K1KVE1"/>
<accession>A0A7K1KVE1</accession>
<dbReference type="Pfam" id="PF13416">
    <property type="entry name" value="SBP_bac_8"/>
    <property type="match status" value="1"/>
</dbReference>
<dbReference type="RefSeq" id="WP_156215126.1">
    <property type="nucleotide sequence ID" value="NZ_WOFH01000002.1"/>
</dbReference>
<evidence type="ECO:0000256" key="3">
    <source>
        <dbReference type="ARBA" id="ARBA00022729"/>
    </source>
</evidence>
<protein>
    <submittedName>
        <fullName evidence="6">Extracellular solute-binding protein</fullName>
    </submittedName>
</protein>
<evidence type="ECO:0000313" key="7">
    <source>
        <dbReference type="Proteomes" id="UP000432015"/>
    </source>
</evidence>
<sequence>MRRIPWPGGTLAGVVACAALALSACGAHDRVRAGAIAAGLEGRGPITFVTAIDHSGYLRKQLDTWNEDHPDERVHVVELNGGPAEQRRRLVEDAKAKSGVYAVLDLDVVWTAEFAANGWLARLPEDRLDLSGTLPAAVATGRYQGGLYAVPSSSDAGMLSYRKDLLDKAGIAAPPRTYAEMWDDCDRVRRLPEGRNVDCYLTGVDRSEDLTVSLTEAVGGAGGALLAPDGEPALDTPAARRGLEFLSRARADGRMPKDAAALDAADARRRFESGRLLFLRQWTADQDVPASEDDGASRVAGGHAVAPLPGPEGPGAAALGGRDLAVSAFAEHKLTALDFVRFLTGQAAQRAGLMATSRPPALTELYDDPELVRRFPYLPALRTAITTARPRPAGPGYPKVSAAIQDAAYGAVTGRVPVGRALSDLQNDLRH</sequence>
<keyword evidence="3 5" id="KW-0732">Signal</keyword>
<dbReference type="InterPro" id="IPR006059">
    <property type="entry name" value="SBP"/>
</dbReference>
<evidence type="ECO:0000256" key="5">
    <source>
        <dbReference type="SAM" id="SignalP"/>
    </source>
</evidence>
<keyword evidence="7" id="KW-1185">Reference proteome</keyword>
<feature type="chain" id="PRO_5039037579" evidence="5">
    <location>
        <begin position="27"/>
        <end position="431"/>
    </location>
</feature>
<name>A0A7K1KVE1_9ACTN</name>
<evidence type="ECO:0000256" key="1">
    <source>
        <dbReference type="ARBA" id="ARBA00008520"/>
    </source>
</evidence>
<dbReference type="PANTHER" id="PTHR43649">
    <property type="entry name" value="ARABINOSE-BINDING PROTEIN-RELATED"/>
    <property type="match status" value="1"/>
</dbReference>
<keyword evidence="2" id="KW-0813">Transport</keyword>
<feature type="region of interest" description="Disordered" evidence="4">
    <location>
        <begin position="288"/>
        <end position="314"/>
    </location>
</feature>
<dbReference type="SUPFAM" id="SSF53850">
    <property type="entry name" value="Periplasmic binding protein-like II"/>
    <property type="match status" value="1"/>
</dbReference>
<evidence type="ECO:0000256" key="4">
    <source>
        <dbReference type="SAM" id="MobiDB-lite"/>
    </source>
</evidence>